<evidence type="ECO:0000256" key="1">
    <source>
        <dbReference type="ARBA" id="ARBA00004193"/>
    </source>
</evidence>
<dbReference type="Gene3D" id="3.40.190.10">
    <property type="entry name" value="Periplasmic binding protein-like II"/>
    <property type="match status" value="1"/>
</dbReference>
<evidence type="ECO:0000256" key="3">
    <source>
        <dbReference type="ARBA" id="ARBA00022729"/>
    </source>
</evidence>
<dbReference type="InterPro" id="IPR023765">
    <property type="entry name" value="SBP_5_CS"/>
</dbReference>
<feature type="domain" description="Solute-binding protein family 5" evidence="5">
    <location>
        <begin position="83"/>
        <end position="433"/>
    </location>
</feature>
<feature type="signal peptide" evidence="4">
    <location>
        <begin position="1"/>
        <end position="19"/>
    </location>
</feature>
<name>A0A1G6LRV7_9FIRM</name>
<comment type="subcellular location">
    <subcellularLocation>
        <location evidence="1">Cell membrane</location>
        <topology evidence="1">Lipid-anchor</topology>
    </subcellularLocation>
</comment>
<protein>
    <submittedName>
        <fullName evidence="6">Peptide/nickel transport system substrate-binding protein</fullName>
    </submittedName>
</protein>
<evidence type="ECO:0000256" key="2">
    <source>
        <dbReference type="ARBA" id="ARBA00005695"/>
    </source>
</evidence>
<organism evidence="6 7">
    <name type="scientific">Succiniclasticum ruminis</name>
    <dbReference type="NCBI Taxonomy" id="40841"/>
    <lineage>
        <taxon>Bacteria</taxon>
        <taxon>Bacillati</taxon>
        <taxon>Bacillota</taxon>
        <taxon>Negativicutes</taxon>
        <taxon>Acidaminococcales</taxon>
        <taxon>Acidaminococcaceae</taxon>
        <taxon>Succiniclasticum</taxon>
    </lineage>
</organism>
<evidence type="ECO:0000313" key="7">
    <source>
        <dbReference type="Proteomes" id="UP000198943"/>
    </source>
</evidence>
<dbReference type="AlphaFoldDB" id="A0A1G6LRV7"/>
<dbReference type="Pfam" id="PF00496">
    <property type="entry name" value="SBP_bac_5"/>
    <property type="match status" value="1"/>
</dbReference>
<dbReference type="PANTHER" id="PTHR30290:SF81">
    <property type="entry name" value="OLIGOPEPTIDE-BINDING PROTEIN OPPA"/>
    <property type="match status" value="1"/>
</dbReference>
<dbReference type="InterPro" id="IPR039424">
    <property type="entry name" value="SBP_5"/>
</dbReference>
<dbReference type="PROSITE" id="PS01040">
    <property type="entry name" value="SBP_BACTERIAL_5"/>
    <property type="match status" value="1"/>
</dbReference>
<sequence length="512" mass="56382">MKKLLLCALSLLAAVLMIAGCGGGDKKTEKPAPAKTEKSAAKHMNIALFWLDKSLEPAEGWNAWSLARAGASECLTTIDENMKLTPVLADKWEQVDPVTWKIHIRKGVKFSNGKEMTPEDVKKTIERAVGKDKRAAANANLDSIKVDGENIIYKTKAPYGALMYNLSEPLFTIIDTSKPAEEIAKTPVTTAPYMVTSFKSGEVIELKANPNYWGGKPGLDSITVKLIKDDNTRAMALQSGEIDIAQKLDKAGADLFKGKSEFNTLEVPSLRLEFAFLNLKHPFLANTNVRKAMAMAVDRDAMAKLFNGEPCGTVFPKAAGIGFEKLNKQTFNLEEAKKLLAQEGFKDTNGDGIIEKDGKPFELTLQIFKKTAIPEALQAQLAKAGIKINIRQMDDTQKNLEEGKFDMSLNSYITAVTGDGQRILEQNFSTKGADNYGKYSNPEYDAVIAKLAGEFDAAKRVELETEAQKILLQDTPDLFLVSSKTIIVTKNSVKNLKKYPLDYYLISKDTTM</sequence>
<dbReference type="InterPro" id="IPR000914">
    <property type="entry name" value="SBP_5_dom"/>
</dbReference>
<evidence type="ECO:0000259" key="5">
    <source>
        <dbReference type="Pfam" id="PF00496"/>
    </source>
</evidence>
<gene>
    <name evidence="6" type="ORF">SAMN04487864_1084</name>
</gene>
<dbReference type="InterPro" id="IPR030678">
    <property type="entry name" value="Peptide/Ni-bd"/>
</dbReference>
<dbReference type="Gene3D" id="3.10.105.10">
    <property type="entry name" value="Dipeptide-binding Protein, Domain 3"/>
    <property type="match status" value="1"/>
</dbReference>
<dbReference type="PIRSF" id="PIRSF002741">
    <property type="entry name" value="MppA"/>
    <property type="match status" value="1"/>
</dbReference>
<dbReference type="CDD" id="cd08490">
    <property type="entry name" value="PBP2_NikA_DppA_OppA_like_3"/>
    <property type="match status" value="1"/>
</dbReference>
<keyword evidence="7" id="KW-1185">Reference proteome</keyword>
<evidence type="ECO:0000256" key="4">
    <source>
        <dbReference type="SAM" id="SignalP"/>
    </source>
</evidence>
<reference evidence="7" key="1">
    <citation type="submission" date="2016-10" db="EMBL/GenBank/DDBJ databases">
        <authorList>
            <person name="Varghese N."/>
            <person name="Submissions S."/>
        </authorList>
    </citation>
    <scope>NUCLEOTIDE SEQUENCE [LARGE SCALE GENOMIC DNA]</scope>
    <source>
        <strain evidence="7">DSM 11005</strain>
    </source>
</reference>
<dbReference type="SUPFAM" id="SSF53850">
    <property type="entry name" value="Periplasmic binding protein-like II"/>
    <property type="match status" value="1"/>
</dbReference>
<keyword evidence="3 4" id="KW-0732">Signal</keyword>
<feature type="chain" id="PRO_5038464043" evidence="4">
    <location>
        <begin position="20"/>
        <end position="512"/>
    </location>
</feature>
<dbReference type="GO" id="GO:0043190">
    <property type="term" value="C:ATP-binding cassette (ABC) transporter complex"/>
    <property type="evidence" value="ECO:0007669"/>
    <property type="project" value="InterPro"/>
</dbReference>
<dbReference type="RefSeq" id="WP_176760452.1">
    <property type="nucleotide sequence ID" value="NZ_FMYW01000008.1"/>
</dbReference>
<accession>A0A1G6LRV7</accession>
<evidence type="ECO:0000313" key="6">
    <source>
        <dbReference type="EMBL" id="SDC46028.1"/>
    </source>
</evidence>
<comment type="similarity">
    <text evidence="2">Belongs to the bacterial solute-binding protein 5 family.</text>
</comment>
<dbReference type="Proteomes" id="UP000198943">
    <property type="component" value="Unassembled WGS sequence"/>
</dbReference>
<dbReference type="GO" id="GO:0015833">
    <property type="term" value="P:peptide transport"/>
    <property type="evidence" value="ECO:0007669"/>
    <property type="project" value="TreeGrafter"/>
</dbReference>
<dbReference type="GO" id="GO:1904680">
    <property type="term" value="F:peptide transmembrane transporter activity"/>
    <property type="evidence" value="ECO:0007669"/>
    <property type="project" value="TreeGrafter"/>
</dbReference>
<dbReference type="PANTHER" id="PTHR30290">
    <property type="entry name" value="PERIPLASMIC BINDING COMPONENT OF ABC TRANSPORTER"/>
    <property type="match status" value="1"/>
</dbReference>
<proteinExistence type="inferred from homology"/>
<dbReference type="EMBL" id="FMYW01000008">
    <property type="protein sequence ID" value="SDC46028.1"/>
    <property type="molecule type" value="Genomic_DNA"/>
</dbReference>
<dbReference type="PROSITE" id="PS51257">
    <property type="entry name" value="PROKAR_LIPOPROTEIN"/>
    <property type="match status" value="1"/>
</dbReference>
<dbReference type="GO" id="GO:0042597">
    <property type="term" value="C:periplasmic space"/>
    <property type="evidence" value="ECO:0007669"/>
    <property type="project" value="UniProtKB-ARBA"/>
</dbReference>